<keyword evidence="4 5" id="KW-0472">Membrane</keyword>
<evidence type="ECO:0000256" key="5">
    <source>
        <dbReference type="SAM" id="Phobius"/>
    </source>
</evidence>
<protein>
    <recommendedName>
        <fullName evidence="6">Integral membrane bound transporter domain-containing protein</fullName>
    </recommendedName>
</protein>
<keyword evidence="3 5" id="KW-1133">Transmembrane helix</keyword>
<comment type="subcellular location">
    <subcellularLocation>
        <location evidence="1">Membrane</location>
        <topology evidence="1">Multi-pass membrane protein</topology>
    </subcellularLocation>
</comment>
<evidence type="ECO:0000313" key="8">
    <source>
        <dbReference type="Proteomes" id="UP000286791"/>
    </source>
</evidence>
<feature type="transmembrane region" description="Helical" evidence="5">
    <location>
        <begin position="47"/>
        <end position="71"/>
    </location>
</feature>
<keyword evidence="2 5" id="KW-0812">Transmembrane</keyword>
<accession>A0A431FW31</accession>
<sequence>LVLLMMSLFFIGQFLVNRNYALAMIFFTPYATYLSEAANFMSENANTLILARLVDVVIGSILGLLGGFVIYKPYLRVHFERIAKYIFRIKQKA</sequence>
<dbReference type="AlphaFoldDB" id="A0A431FW31"/>
<dbReference type="EMBL" id="PRCE01000073">
    <property type="protein sequence ID" value="RTJ97770.1"/>
    <property type="molecule type" value="Genomic_DNA"/>
</dbReference>
<name>A0A431FW31_CAMJU</name>
<dbReference type="InterPro" id="IPR049453">
    <property type="entry name" value="Memb_transporter_dom"/>
</dbReference>
<evidence type="ECO:0000256" key="4">
    <source>
        <dbReference type="ARBA" id="ARBA00023136"/>
    </source>
</evidence>
<dbReference type="Pfam" id="PF13515">
    <property type="entry name" value="FUSC_2"/>
    <property type="match status" value="1"/>
</dbReference>
<evidence type="ECO:0000256" key="1">
    <source>
        <dbReference type="ARBA" id="ARBA00004141"/>
    </source>
</evidence>
<feature type="domain" description="Integral membrane bound transporter" evidence="6">
    <location>
        <begin position="1"/>
        <end position="65"/>
    </location>
</feature>
<dbReference type="RefSeq" id="WP_161969498.1">
    <property type="nucleotide sequence ID" value="NZ_PRCE01000073.1"/>
</dbReference>
<gene>
    <name evidence="7" type="ORF">C3H48_07430</name>
</gene>
<evidence type="ECO:0000256" key="2">
    <source>
        <dbReference type="ARBA" id="ARBA00022692"/>
    </source>
</evidence>
<dbReference type="GO" id="GO:0016020">
    <property type="term" value="C:membrane"/>
    <property type="evidence" value="ECO:0007669"/>
    <property type="project" value="UniProtKB-SubCell"/>
</dbReference>
<dbReference type="Proteomes" id="UP000286791">
    <property type="component" value="Unassembled WGS sequence"/>
</dbReference>
<evidence type="ECO:0000313" key="7">
    <source>
        <dbReference type="EMBL" id="RTJ97770.1"/>
    </source>
</evidence>
<evidence type="ECO:0000259" key="6">
    <source>
        <dbReference type="Pfam" id="PF13515"/>
    </source>
</evidence>
<comment type="caution">
    <text evidence="7">The sequence shown here is derived from an EMBL/GenBank/DDBJ whole genome shotgun (WGS) entry which is preliminary data.</text>
</comment>
<proteinExistence type="predicted"/>
<feature type="non-terminal residue" evidence="7">
    <location>
        <position position="1"/>
    </location>
</feature>
<reference evidence="7 8" key="1">
    <citation type="journal article" date="2019" name="Appl. Environ. Microbiol.">
        <title>Population genetics and characterization of Campylobacter jejuni isolates in western jackdaws and game birds in Finland.</title>
        <authorList>
            <person name="Kovanen S."/>
            <person name="Rossi M."/>
            <person name="Pohja-Mykra M."/>
            <person name="Nieminen T."/>
            <person name="Raunio-Saarnisto M."/>
            <person name="Sauvala M."/>
            <person name="Fredriksson-Ahomaa M."/>
            <person name="Hanninen M.L."/>
            <person name="Kivisto R."/>
        </authorList>
    </citation>
    <scope>NUCLEOTIDE SEQUENCE [LARGE SCALE GENOMIC DNA]</scope>
    <source>
        <strain evidence="7 8">CB304</strain>
    </source>
</reference>
<evidence type="ECO:0000256" key="3">
    <source>
        <dbReference type="ARBA" id="ARBA00022989"/>
    </source>
</evidence>
<organism evidence="7 8">
    <name type="scientific">Campylobacter jejuni</name>
    <dbReference type="NCBI Taxonomy" id="197"/>
    <lineage>
        <taxon>Bacteria</taxon>
        <taxon>Pseudomonadati</taxon>
        <taxon>Campylobacterota</taxon>
        <taxon>Epsilonproteobacteria</taxon>
        <taxon>Campylobacterales</taxon>
        <taxon>Campylobacteraceae</taxon>
        <taxon>Campylobacter</taxon>
    </lineage>
</organism>